<protein>
    <recommendedName>
        <fullName evidence="2">histidine kinase</fullName>
        <ecNumber evidence="2">2.7.13.3</ecNumber>
    </recommendedName>
</protein>
<evidence type="ECO:0000259" key="8">
    <source>
        <dbReference type="PROSITE" id="PS50113"/>
    </source>
</evidence>
<evidence type="ECO:0000256" key="1">
    <source>
        <dbReference type="ARBA" id="ARBA00000085"/>
    </source>
</evidence>
<keyword evidence="3" id="KW-0597">Phosphoprotein</keyword>
<dbReference type="SUPFAM" id="SSF55785">
    <property type="entry name" value="PYP-like sensor domain (PAS domain)"/>
    <property type="match status" value="6"/>
</dbReference>
<dbReference type="InterPro" id="IPR036890">
    <property type="entry name" value="HATPase_C_sf"/>
</dbReference>
<comment type="catalytic activity">
    <reaction evidence="1">
        <text>ATP + protein L-histidine = ADP + protein N-phospho-L-histidine.</text>
        <dbReference type="EC" id="2.7.13.3"/>
    </reaction>
</comment>
<keyword evidence="6" id="KW-0175">Coiled coil</keyword>
<dbReference type="STRING" id="408657.SAMN04487995_4634"/>
<dbReference type="CDD" id="cd00082">
    <property type="entry name" value="HisKA"/>
    <property type="match status" value="1"/>
</dbReference>
<dbReference type="Gene3D" id="3.30.565.10">
    <property type="entry name" value="Histidine kinase-like ATPase, C-terminal domain"/>
    <property type="match status" value="1"/>
</dbReference>
<feature type="domain" description="PAC" evidence="8">
    <location>
        <begin position="750"/>
        <end position="803"/>
    </location>
</feature>
<dbReference type="SUPFAM" id="SSF47384">
    <property type="entry name" value="Homodimeric domain of signal transducing histidine kinase"/>
    <property type="match status" value="1"/>
</dbReference>
<dbReference type="InterPro" id="IPR003661">
    <property type="entry name" value="HisK_dim/P_dom"/>
</dbReference>
<dbReference type="InterPro" id="IPR035965">
    <property type="entry name" value="PAS-like_dom_sf"/>
</dbReference>
<name>A0A1H6YM89_9BACT</name>
<dbReference type="SUPFAM" id="SSF55874">
    <property type="entry name" value="ATPase domain of HSP90 chaperone/DNA topoisomerase II/histidine kinase"/>
    <property type="match status" value="1"/>
</dbReference>
<dbReference type="Pfam" id="PF02518">
    <property type="entry name" value="HATPase_c"/>
    <property type="match status" value="1"/>
</dbReference>
<proteinExistence type="predicted"/>
<keyword evidence="5" id="KW-0418">Kinase</keyword>
<feature type="domain" description="PAC" evidence="8">
    <location>
        <begin position="93"/>
        <end position="146"/>
    </location>
</feature>
<reference evidence="9 10" key="1">
    <citation type="submission" date="2016-10" db="EMBL/GenBank/DDBJ databases">
        <authorList>
            <person name="de Groot N.N."/>
        </authorList>
    </citation>
    <scope>NUCLEOTIDE SEQUENCE [LARGE SCALE GENOMIC DNA]</scope>
    <source>
        <strain evidence="9 10">DSM 19938</strain>
    </source>
</reference>
<dbReference type="InterPro" id="IPR004358">
    <property type="entry name" value="Sig_transdc_His_kin-like_C"/>
</dbReference>
<keyword evidence="10" id="KW-1185">Reference proteome</keyword>
<dbReference type="PROSITE" id="PS50109">
    <property type="entry name" value="HIS_KIN"/>
    <property type="match status" value="1"/>
</dbReference>
<evidence type="ECO:0000313" key="10">
    <source>
        <dbReference type="Proteomes" id="UP000199532"/>
    </source>
</evidence>
<dbReference type="SMART" id="SM00387">
    <property type="entry name" value="HATPase_c"/>
    <property type="match status" value="1"/>
</dbReference>
<accession>A0A1H6YM89</accession>
<dbReference type="InterPro" id="IPR013655">
    <property type="entry name" value="PAS_fold_3"/>
</dbReference>
<evidence type="ECO:0000256" key="4">
    <source>
        <dbReference type="ARBA" id="ARBA00022679"/>
    </source>
</evidence>
<dbReference type="PANTHER" id="PTHR43304">
    <property type="entry name" value="PHYTOCHROME-LIKE PROTEIN CPH1"/>
    <property type="match status" value="1"/>
</dbReference>
<dbReference type="RefSeq" id="WP_090338635.1">
    <property type="nucleotide sequence ID" value="NZ_FNXY01000007.1"/>
</dbReference>
<keyword evidence="4" id="KW-0808">Transferase</keyword>
<dbReference type="Pfam" id="PF00512">
    <property type="entry name" value="HisKA"/>
    <property type="match status" value="1"/>
</dbReference>
<dbReference type="PANTHER" id="PTHR43304:SF1">
    <property type="entry name" value="PAC DOMAIN-CONTAINING PROTEIN"/>
    <property type="match status" value="1"/>
</dbReference>
<feature type="coiled-coil region" evidence="6">
    <location>
        <begin position="798"/>
        <end position="832"/>
    </location>
</feature>
<organism evidence="9 10">
    <name type="scientific">Dyadobacter koreensis</name>
    <dbReference type="NCBI Taxonomy" id="408657"/>
    <lineage>
        <taxon>Bacteria</taxon>
        <taxon>Pseudomonadati</taxon>
        <taxon>Bacteroidota</taxon>
        <taxon>Cytophagia</taxon>
        <taxon>Cytophagales</taxon>
        <taxon>Spirosomataceae</taxon>
        <taxon>Dyadobacter</taxon>
    </lineage>
</organism>
<evidence type="ECO:0000259" key="7">
    <source>
        <dbReference type="PROSITE" id="PS50109"/>
    </source>
</evidence>
<feature type="domain" description="PAC" evidence="8">
    <location>
        <begin position="356"/>
        <end position="414"/>
    </location>
</feature>
<dbReference type="OrthoDB" id="9766459at2"/>
<dbReference type="EMBL" id="FNXY01000007">
    <property type="protein sequence ID" value="SEJ42389.1"/>
    <property type="molecule type" value="Genomic_DNA"/>
</dbReference>
<dbReference type="EC" id="2.7.13.3" evidence="2"/>
<evidence type="ECO:0000256" key="3">
    <source>
        <dbReference type="ARBA" id="ARBA00022553"/>
    </source>
</evidence>
<dbReference type="Gene3D" id="1.10.287.130">
    <property type="match status" value="1"/>
</dbReference>
<dbReference type="GO" id="GO:0000155">
    <property type="term" value="F:phosphorelay sensor kinase activity"/>
    <property type="evidence" value="ECO:0007669"/>
    <property type="project" value="InterPro"/>
</dbReference>
<dbReference type="Gene3D" id="3.30.450.20">
    <property type="entry name" value="PAS domain"/>
    <property type="match status" value="6"/>
</dbReference>
<dbReference type="InterPro" id="IPR052162">
    <property type="entry name" value="Sensor_kinase/Photoreceptor"/>
</dbReference>
<evidence type="ECO:0000313" key="9">
    <source>
        <dbReference type="EMBL" id="SEJ42389.1"/>
    </source>
</evidence>
<evidence type="ECO:0000256" key="2">
    <source>
        <dbReference type="ARBA" id="ARBA00012438"/>
    </source>
</evidence>
<dbReference type="SMART" id="SM00086">
    <property type="entry name" value="PAC"/>
    <property type="match status" value="3"/>
</dbReference>
<dbReference type="PRINTS" id="PR00344">
    <property type="entry name" value="BCTRLSENSOR"/>
</dbReference>
<dbReference type="Proteomes" id="UP000199532">
    <property type="component" value="Unassembled WGS sequence"/>
</dbReference>
<dbReference type="Gene3D" id="2.10.70.100">
    <property type="match status" value="1"/>
</dbReference>
<sequence length="1079" mass="121099">MNGNIRPFSANDANEASRLQLALEAAGIGTWQYDISTETILWCDRCKALYHFPKDSENIVSFEKVLDLVYTEDRQRFSESFHAPFTIEGDNAYEIEFRVTGTIEGQTRWLLAKGQIYFDETGIAEKIIGTVQNITREILDRKRPSNTKEANPTISDTFYQPFVDQAPLAIGLLRGKDLVVEVGNDRIFEVWGKDRSIIGKPLIEALPEINDQEFPQLLAHVFNTGQSYYGNGARAKLVRNGKLEELYFDFVYSPLRDKAGKIDGILVLATEVTAQFVAMLALEVSEERFRSLVEEAPVATCLFVGKNHTVEVANNKMIGYWGKNKSIFGKPVLQAIPELEGQPFIDLLDRVYNTGITYEAKSAPADLVVDGKLGTYYFDYTYKPLRNSNGEVYGIMNMAHDVTSEVHARRSLETSEAKLRSVFANASAAMALFVGRDLVIEMANQAFIDSIGKGTDIINRTLGEVIPELRDQESIRILGEVFDTGKSRQRFESQVNLLRNGVMTNNYYNITYTPLFDSEGKVYAILDIGIDVTEAVLARQKLEESELFARNIIENSPVAKLVFIGEDMEIRTVNENMLAMLGKDESITGKKFMQAVPELLGTPLMERLREVLHTGITFNQPEEKLDLLHHGIPHSGYYNYNYKALRNTAGENYGVLVTAIEVTAQVLARQKIEEAEQVLRDAVELAELATWNINPETGDIGYGERMKDWIGVMGDARNFDVGTGYIPEKDRDRIRLALQQALDPAGTGIYDEEHLVENVVSGQRRFIRSKAKTFFDKDKKPYKLIGIAQDITEQHKVQQTLEQLVQQRTEELETMNEELAAINEEYMATNEDLAQSNNLLIQSNQSLQQFAYVASHDLQEPLRKIQSFGNLLINRYSNGLGEGVNLIERMQTAAARMSGLIEDLLAFSRISNQRDVTESLSLSDIVKNVLSDLELTIQETEASITIDKLPVIMGDDSQLGQLFQNLLTNALKFRQKGQPPVISVTYKIVSFNELPMTVKPSQITQMYHQIDVTDNGIGFEQKYAERIFQLFQRLHGRSEFAGTGIGLSICERVAANHGGAISALSEPGAGSTFSIYFPV</sequence>
<evidence type="ECO:0000256" key="5">
    <source>
        <dbReference type="ARBA" id="ARBA00022777"/>
    </source>
</evidence>
<evidence type="ECO:0000256" key="6">
    <source>
        <dbReference type="SAM" id="Coils"/>
    </source>
</evidence>
<dbReference type="InterPro" id="IPR000700">
    <property type="entry name" value="PAS-assoc_C"/>
</dbReference>
<dbReference type="InterPro" id="IPR005467">
    <property type="entry name" value="His_kinase_dom"/>
</dbReference>
<dbReference type="SMART" id="SM00091">
    <property type="entry name" value="PAS"/>
    <property type="match status" value="4"/>
</dbReference>
<gene>
    <name evidence="9" type="ORF">SAMN04487995_4634</name>
</gene>
<dbReference type="InterPro" id="IPR001610">
    <property type="entry name" value="PAC"/>
</dbReference>
<dbReference type="InterPro" id="IPR013656">
    <property type="entry name" value="PAS_4"/>
</dbReference>
<feature type="domain" description="PAC" evidence="8">
    <location>
        <begin position="489"/>
        <end position="544"/>
    </location>
</feature>
<dbReference type="InterPro" id="IPR000014">
    <property type="entry name" value="PAS"/>
</dbReference>
<dbReference type="Pfam" id="PF08448">
    <property type="entry name" value="PAS_4"/>
    <property type="match status" value="4"/>
</dbReference>
<dbReference type="AlphaFoldDB" id="A0A1H6YM89"/>
<dbReference type="InterPro" id="IPR036097">
    <property type="entry name" value="HisK_dim/P_sf"/>
</dbReference>
<feature type="domain" description="Histidine kinase" evidence="7">
    <location>
        <begin position="853"/>
        <end position="1079"/>
    </location>
</feature>
<dbReference type="InterPro" id="IPR003594">
    <property type="entry name" value="HATPase_dom"/>
</dbReference>
<dbReference type="Pfam" id="PF08447">
    <property type="entry name" value="PAS_3"/>
    <property type="match status" value="1"/>
</dbReference>
<dbReference type="SMART" id="SM00388">
    <property type="entry name" value="HisKA"/>
    <property type="match status" value="1"/>
</dbReference>
<dbReference type="PROSITE" id="PS50113">
    <property type="entry name" value="PAC"/>
    <property type="match status" value="4"/>
</dbReference>